<organism evidence="3 4">
    <name type="scientific">Dimargaris cristalligena</name>
    <dbReference type="NCBI Taxonomy" id="215637"/>
    <lineage>
        <taxon>Eukaryota</taxon>
        <taxon>Fungi</taxon>
        <taxon>Fungi incertae sedis</taxon>
        <taxon>Zoopagomycota</taxon>
        <taxon>Kickxellomycotina</taxon>
        <taxon>Dimargaritomycetes</taxon>
        <taxon>Dimargaritales</taxon>
        <taxon>Dimargaritaceae</taxon>
        <taxon>Dimargaris</taxon>
    </lineage>
</organism>
<dbReference type="Proteomes" id="UP000268162">
    <property type="component" value="Unassembled WGS sequence"/>
</dbReference>
<keyword evidence="1" id="KW-0175">Coiled coil</keyword>
<evidence type="ECO:0000313" key="4">
    <source>
        <dbReference type="Proteomes" id="UP000268162"/>
    </source>
</evidence>
<evidence type="ECO:0000313" key="3">
    <source>
        <dbReference type="EMBL" id="RKP37578.1"/>
    </source>
</evidence>
<dbReference type="OrthoDB" id="2161028at2759"/>
<evidence type="ECO:0000256" key="1">
    <source>
        <dbReference type="SAM" id="Coils"/>
    </source>
</evidence>
<feature type="region of interest" description="Disordered" evidence="2">
    <location>
        <begin position="1"/>
        <end position="374"/>
    </location>
</feature>
<feature type="compositionally biased region" description="Low complexity" evidence="2">
    <location>
        <begin position="290"/>
        <end position="306"/>
    </location>
</feature>
<feature type="compositionally biased region" description="Low complexity" evidence="2">
    <location>
        <begin position="50"/>
        <end position="95"/>
    </location>
</feature>
<feature type="compositionally biased region" description="Low complexity" evidence="2">
    <location>
        <begin position="322"/>
        <end position="334"/>
    </location>
</feature>
<dbReference type="STRING" id="215637.A0A4P9ZW96"/>
<feature type="compositionally biased region" description="Basic residues" evidence="2">
    <location>
        <begin position="26"/>
        <end position="35"/>
    </location>
</feature>
<feature type="compositionally biased region" description="Low complexity" evidence="2">
    <location>
        <begin position="356"/>
        <end position="369"/>
    </location>
</feature>
<accession>A0A4P9ZW96</accession>
<reference evidence="4" key="1">
    <citation type="journal article" date="2018" name="Nat. Microbiol.">
        <title>Leveraging single-cell genomics to expand the fungal tree of life.</title>
        <authorList>
            <person name="Ahrendt S.R."/>
            <person name="Quandt C.A."/>
            <person name="Ciobanu D."/>
            <person name="Clum A."/>
            <person name="Salamov A."/>
            <person name="Andreopoulos B."/>
            <person name="Cheng J.F."/>
            <person name="Woyke T."/>
            <person name="Pelin A."/>
            <person name="Henrissat B."/>
            <person name="Reynolds N.K."/>
            <person name="Benny G.L."/>
            <person name="Smith M.E."/>
            <person name="James T.Y."/>
            <person name="Grigoriev I.V."/>
        </authorList>
    </citation>
    <scope>NUCLEOTIDE SEQUENCE [LARGE SCALE GENOMIC DNA]</scope>
    <source>
        <strain evidence="4">RSA 468</strain>
    </source>
</reference>
<feature type="compositionally biased region" description="Polar residues" evidence="2">
    <location>
        <begin position="161"/>
        <end position="180"/>
    </location>
</feature>
<evidence type="ECO:0000256" key="2">
    <source>
        <dbReference type="SAM" id="MobiDB-lite"/>
    </source>
</evidence>
<feature type="compositionally biased region" description="Low complexity" evidence="2">
    <location>
        <begin position="202"/>
        <end position="227"/>
    </location>
</feature>
<feature type="compositionally biased region" description="Polar residues" evidence="2">
    <location>
        <begin position="437"/>
        <end position="446"/>
    </location>
</feature>
<feature type="compositionally biased region" description="Polar residues" evidence="2">
    <location>
        <begin position="341"/>
        <end position="355"/>
    </location>
</feature>
<proteinExistence type="predicted"/>
<feature type="compositionally biased region" description="Polar residues" evidence="2">
    <location>
        <begin position="263"/>
        <end position="273"/>
    </location>
</feature>
<keyword evidence="4" id="KW-1185">Reference proteome</keyword>
<feature type="region of interest" description="Disordered" evidence="2">
    <location>
        <begin position="437"/>
        <end position="460"/>
    </location>
</feature>
<feature type="compositionally biased region" description="Low complexity" evidence="2">
    <location>
        <begin position="447"/>
        <end position="460"/>
    </location>
</feature>
<feature type="coiled-coil region" evidence="1">
    <location>
        <begin position="540"/>
        <end position="567"/>
    </location>
</feature>
<sequence length="582" mass="61783">MSPPPTRAVPSIRARRPGRVVASRFKLAKSTKAKTKAQEADTLAEAAPHSTTSTTTTTTTTIATATTTASRKPTLTVAGAASTSTTATTSSQSTTGNRPLAGPTGPPRRVSSRLASPSLPVRETGPSRRPMSQRGKTPVPPPRSLHRKVSASSLRGRKVPGSSQIMSGRGTRTATASPTNGAPKKPRMSDTDDGESVPPNPTGTSTSTNTNTQASTTTTATTVAPSTKRVTRARQPPPESAAGNTRSIASPIPEEPTPRRLTRQSLRASTLLTPTGKVVAPTRQIRGNDTPRTTTPTPTATSTPTPSKLRRTKNRTTLKPGSTTNSTTASISTTPLAKPTLSPSSIHNQPSPNTNSFLSTSFPPSTSGLASGLGGEPGDELMALTTRWLQWVFLNRKSNRQFSHRRDVAETQLMNAWQSLHDLQTTIFHTERMIQQAEQGQRWSNGSTDPVTTTSSSTVPSFTTVHRSTLETMLHTCADLQPQLTRLSEALLHSTNILPTTDIAAVSQHEFNERVNQSSTLLVGLESANASNLKASVDLAESVARVAQVLEKELQEIQEVIALTQSIDSLEAACQSLDLSQG</sequence>
<dbReference type="EMBL" id="ML002475">
    <property type="protein sequence ID" value="RKP37578.1"/>
    <property type="molecule type" value="Genomic_DNA"/>
</dbReference>
<protein>
    <submittedName>
        <fullName evidence="3">Uncharacterized protein</fullName>
    </submittedName>
</protein>
<dbReference type="AlphaFoldDB" id="A0A4P9ZW96"/>
<name>A0A4P9ZW96_9FUNG</name>
<gene>
    <name evidence="3" type="ORF">BJ085DRAFT_30354</name>
</gene>